<evidence type="ECO:0000313" key="2">
    <source>
        <dbReference type="Proteomes" id="UP001454036"/>
    </source>
</evidence>
<organism evidence="1 2">
    <name type="scientific">Lithospermum erythrorhizon</name>
    <name type="common">Purple gromwell</name>
    <name type="synonym">Lithospermum officinale var. erythrorhizon</name>
    <dbReference type="NCBI Taxonomy" id="34254"/>
    <lineage>
        <taxon>Eukaryota</taxon>
        <taxon>Viridiplantae</taxon>
        <taxon>Streptophyta</taxon>
        <taxon>Embryophyta</taxon>
        <taxon>Tracheophyta</taxon>
        <taxon>Spermatophyta</taxon>
        <taxon>Magnoliopsida</taxon>
        <taxon>eudicotyledons</taxon>
        <taxon>Gunneridae</taxon>
        <taxon>Pentapetalae</taxon>
        <taxon>asterids</taxon>
        <taxon>lamiids</taxon>
        <taxon>Boraginales</taxon>
        <taxon>Boraginaceae</taxon>
        <taxon>Boraginoideae</taxon>
        <taxon>Lithospermeae</taxon>
        <taxon>Lithospermum</taxon>
    </lineage>
</organism>
<dbReference type="AlphaFoldDB" id="A0AAV3Q512"/>
<dbReference type="Proteomes" id="UP001454036">
    <property type="component" value="Unassembled WGS sequence"/>
</dbReference>
<name>A0AAV3Q512_LITER</name>
<comment type="caution">
    <text evidence="1">The sequence shown here is derived from an EMBL/GenBank/DDBJ whole genome shotgun (WGS) entry which is preliminary data.</text>
</comment>
<keyword evidence="2" id="KW-1185">Reference proteome</keyword>
<accession>A0AAV3Q512</accession>
<proteinExistence type="predicted"/>
<protein>
    <submittedName>
        <fullName evidence="1">Uncharacterized protein</fullName>
    </submittedName>
</protein>
<dbReference type="EMBL" id="BAABME010020040">
    <property type="protein sequence ID" value="GAA0159149.1"/>
    <property type="molecule type" value="Genomic_DNA"/>
</dbReference>
<reference evidence="1 2" key="1">
    <citation type="submission" date="2024-01" db="EMBL/GenBank/DDBJ databases">
        <title>The complete chloroplast genome sequence of Lithospermum erythrorhizon: insights into the phylogenetic relationship among Boraginaceae species and the maternal lineages of purple gromwells.</title>
        <authorList>
            <person name="Okada T."/>
            <person name="Watanabe K."/>
        </authorList>
    </citation>
    <scope>NUCLEOTIDE SEQUENCE [LARGE SCALE GENOMIC DNA]</scope>
</reference>
<evidence type="ECO:0000313" key="1">
    <source>
        <dbReference type="EMBL" id="GAA0159149.1"/>
    </source>
</evidence>
<gene>
    <name evidence="1" type="ORF">LIER_38803</name>
</gene>
<sequence length="81" mass="8564">MFNSGFQVIPLAYICGVGNHCADGKMELDSGRIIGTTHEGKACGLRHPLRGQACVMVSTARQDAGTIAEIDDWKGVISSIS</sequence>